<dbReference type="Pfam" id="PF00078">
    <property type="entry name" value="RVT_1"/>
    <property type="match status" value="1"/>
</dbReference>
<dbReference type="GeneID" id="119745035"/>
<organism evidence="2 3">
    <name type="scientific">Patiria miniata</name>
    <name type="common">Bat star</name>
    <name type="synonym">Asterina miniata</name>
    <dbReference type="NCBI Taxonomy" id="46514"/>
    <lineage>
        <taxon>Eukaryota</taxon>
        <taxon>Metazoa</taxon>
        <taxon>Echinodermata</taxon>
        <taxon>Eleutherozoa</taxon>
        <taxon>Asterozoa</taxon>
        <taxon>Asteroidea</taxon>
        <taxon>Valvatacea</taxon>
        <taxon>Valvatida</taxon>
        <taxon>Asterinidae</taxon>
        <taxon>Patiria</taxon>
    </lineage>
</organism>
<dbReference type="InterPro" id="IPR050951">
    <property type="entry name" value="Retrovirus_Pol_polyprotein"/>
</dbReference>
<name>A0A914BNW7_PATMI</name>
<evidence type="ECO:0000259" key="1">
    <source>
        <dbReference type="PROSITE" id="PS50878"/>
    </source>
</evidence>
<dbReference type="Gene3D" id="3.30.70.270">
    <property type="match status" value="1"/>
</dbReference>
<dbReference type="OrthoDB" id="6118485at2759"/>
<evidence type="ECO:0000313" key="2">
    <source>
        <dbReference type="EnsemblMetazoa" id="XP_038077187.1"/>
    </source>
</evidence>
<dbReference type="RefSeq" id="XP_038077187.1">
    <property type="nucleotide sequence ID" value="XM_038221259.1"/>
</dbReference>
<dbReference type="InterPro" id="IPR000477">
    <property type="entry name" value="RT_dom"/>
</dbReference>
<reference evidence="2" key="1">
    <citation type="submission" date="2022-11" db="UniProtKB">
        <authorList>
            <consortium name="EnsemblMetazoa"/>
        </authorList>
    </citation>
    <scope>IDENTIFICATION</scope>
</reference>
<dbReference type="Proteomes" id="UP000887568">
    <property type="component" value="Unplaced"/>
</dbReference>
<dbReference type="PANTHER" id="PTHR37984">
    <property type="entry name" value="PROTEIN CBG26694"/>
    <property type="match status" value="1"/>
</dbReference>
<dbReference type="SUPFAM" id="SSF56672">
    <property type="entry name" value="DNA/RNA polymerases"/>
    <property type="match status" value="1"/>
</dbReference>
<dbReference type="OMA" id="RIMVIPR"/>
<accession>A0A914BNW7</accession>
<dbReference type="InterPro" id="IPR043128">
    <property type="entry name" value="Rev_trsase/Diguanyl_cyclase"/>
</dbReference>
<dbReference type="FunFam" id="3.30.70.270:FF:000003">
    <property type="entry name" value="Transposon Ty3-G Gag-Pol polyprotein"/>
    <property type="match status" value="1"/>
</dbReference>
<feature type="domain" description="Reverse transcriptase" evidence="1">
    <location>
        <begin position="1"/>
        <end position="122"/>
    </location>
</feature>
<protein>
    <recommendedName>
        <fullName evidence="1">Reverse transcriptase domain-containing protein</fullName>
    </recommendedName>
</protein>
<dbReference type="CDD" id="cd01647">
    <property type="entry name" value="RT_LTR"/>
    <property type="match status" value="1"/>
</dbReference>
<dbReference type="EnsemblMetazoa" id="XM_038221259.1">
    <property type="protein sequence ID" value="XP_038077187.1"/>
    <property type="gene ID" value="LOC119745035"/>
</dbReference>
<dbReference type="InterPro" id="IPR043502">
    <property type="entry name" value="DNA/RNA_pol_sf"/>
</dbReference>
<keyword evidence="3" id="KW-1185">Reference proteome</keyword>
<proteinExistence type="predicted"/>
<dbReference type="PANTHER" id="PTHR37984:SF5">
    <property type="entry name" value="PROTEIN NYNRIN-LIKE"/>
    <property type="match status" value="1"/>
</dbReference>
<dbReference type="Gene3D" id="3.10.10.10">
    <property type="entry name" value="HIV Type 1 Reverse Transcriptase, subunit A, domain 1"/>
    <property type="match status" value="1"/>
</dbReference>
<dbReference type="AlphaFoldDB" id="A0A914BNW7"/>
<sequence length="132" mass="14577">MSGWKAFSKPDLSHAYLQLERQESSREPLTINTHQGLYQYTRMPFGVSAAPVIFQRTIESLLADIPQAVAFLDDVLVTGKTEAEHVANLNKVLSRLQSAGLSLKREKCVSFAPDVVYLGHRINAAGRCTSTT</sequence>
<dbReference type="PROSITE" id="PS50878">
    <property type="entry name" value="RT_POL"/>
    <property type="match status" value="1"/>
</dbReference>
<evidence type="ECO:0000313" key="3">
    <source>
        <dbReference type="Proteomes" id="UP000887568"/>
    </source>
</evidence>